<reference evidence="2 3" key="2">
    <citation type="journal article" date="2013" name="Plant Cell Physiol.">
        <title>Rice Annotation Project Database (RAP-DB): an integrative and interactive database for rice genomics.</title>
        <authorList>
            <person name="Sakai H."/>
            <person name="Lee S.S."/>
            <person name="Tanaka T."/>
            <person name="Numa H."/>
            <person name="Kim J."/>
            <person name="Kawahara Y."/>
            <person name="Wakimoto H."/>
            <person name="Yang C.C."/>
            <person name="Iwamoto M."/>
            <person name="Abe T."/>
            <person name="Yamada Y."/>
            <person name="Muto A."/>
            <person name="Inokuchi H."/>
            <person name="Ikemura T."/>
            <person name="Matsumoto T."/>
            <person name="Sasaki T."/>
            <person name="Itoh T."/>
        </authorList>
    </citation>
    <scope>NUCLEOTIDE SEQUENCE [LARGE SCALE GENOMIC DNA]</scope>
    <source>
        <strain evidence="3">cv. Nipponbare</strain>
    </source>
</reference>
<name>A0A0P0V7N5_ORYSJ</name>
<keyword evidence="3" id="KW-1185">Reference proteome</keyword>
<feature type="region of interest" description="Disordered" evidence="1">
    <location>
        <begin position="70"/>
        <end position="94"/>
    </location>
</feature>
<dbReference type="EMBL" id="AP014957">
    <property type="protein sequence ID" value="BAS74142.1"/>
    <property type="molecule type" value="Genomic_DNA"/>
</dbReference>
<feature type="region of interest" description="Disordered" evidence="1">
    <location>
        <begin position="1"/>
        <end position="53"/>
    </location>
</feature>
<organism evidence="2 3">
    <name type="scientific">Oryza sativa subsp. japonica</name>
    <name type="common">Rice</name>
    <dbReference type="NCBI Taxonomy" id="39947"/>
    <lineage>
        <taxon>Eukaryota</taxon>
        <taxon>Viridiplantae</taxon>
        <taxon>Streptophyta</taxon>
        <taxon>Embryophyta</taxon>
        <taxon>Tracheophyta</taxon>
        <taxon>Spermatophyta</taxon>
        <taxon>Magnoliopsida</taxon>
        <taxon>Liliopsida</taxon>
        <taxon>Poales</taxon>
        <taxon>Poaceae</taxon>
        <taxon>BOP clade</taxon>
        <taxon>Oryzoideae</taxon>
        <taxon>Oryzeae</taxon>
        <taxon>Oryzinae</taxon>
        <taxon>Oryza</taxon>
        <taxon>Oryza sativa</taxon>
    </lineage>
</organism>
<reference evidence="3" key="1">
    <citation type="journal article" date="2005" name="Nature">
        <title>The map-based sequence of the rice genome.</title>
        <authorList>
            <consortium name="International rice genome sequencing project (IRGSP)"/>
            <person name="Matsumoto T."/>
            <person name="Wu J."/>
            <person name="Kanamori H."/>
            <person name="Katayose Y."/>
            <person name="Fujisawa M."/>
            <person name="Namiki N."/>
            <person name="Mizuno H."/>
            <person name="Yamamoto K."/>
            <person name="Antonio B.A."/>
            <person name="Baba T."/>
            <person name="Sakata K."/>
            <person name="Nagamura Y."/>
            <person name="Aoki H."/>
            <person name="Arikawa K."/>
            <person name="Arita K."/>
            <person name="Bito T."/>
            <person name="Chiden Y."/>
            <person name="Fujitsuka N."/>
            <person name="Fukunaka R."/>
            <person name="Hamada M."/>
            <person name="Harada C."/>
            <person name="Hayashi A."/>
            <person name="Hijishita S."/>
            <person name="Honda M."/>
            <person name="Hosokawa S."/>
            <person name="Ichikawa Y."/>
            <person name="Idonuma A."/>
            <person name="Iijima M."/>
            <person name="Ikeda M."/>
            <person name="Ikeno M."/>
            <person name="Ito K."/>
            <person name="Ito S."/>
            <person name="Ito T."/>
            <person name="Ito Y."/>
            <person name="Ito Y."/>
            <person name="Iwabuchi A."/>
            <person name="Kamiya K."/>
            <person name="Karasawa W."/>
            <person name="Kurita K."/>
            <person name="Katagiri S."/>
            <person name="Kikuta A."/>
            <person name="Kobayashi H."/>
            <person name="Kobayashi N."/>
            <person name="Machita K."/>
            <person name="Maehara T."/>
            <person name="Masukawa M."/>
            <person name="Mizubayashi T."/>
            <person name="Mukai Y."/>
            <person name="Nagasaki H."/>
            <person name="Nagata Y."/>
            <person name="Naito S."/>
            <person name="Nakashima M."/>
            <person name="Nakama Y."/>
            <person name="Nakamichi Y."/>
            <person name="Nakamura M."/>
            <person name="Meguro A."/>
            <person name="Negishi M."/>
            <person name="Ohta I."/>
            <person name="Ohta T."/>
            <person name="Okamoto M."/>
            <person name="Ono N."/>
            <person name="Saji S."/>
            <person name="Sakaguchi M."/>
            <person name="Sakai K."/>
            <person name="Shibata M."/>
            <person name="Shimokawa T."/>
            <person name="Song J."/>
            <person name="Takazaki Y."/>
            <person name="Terasawa K."/>
            <person name="Tsugane M."/>
            <person name="Tsuji K."/>
            <person name="Ueda S."/>
            <person name="Waki K."/>
            <person name="Yamagata H."/>
            <person name="Yamamoto M."/>
            <person name="Yamamoto S."/>
            <person name="Yamane H."/>
            <person name="Yoshiki S."/>
            <person name="Yoshihara R."/>
            <person name="Yukawa K."/>
            <person name="Zhong H."/>
            <person name="Yano M."/>
            <person name="Yuan Q."/>
            <person name="Ouyang S."/>
            <person name="Liu J."/>
            <person name="Jones K.M."/>
            <person name="Gansberger K."/>
            <person name="Moffat K."/>
            <person name="Hill J."/>
            <person name="Bera J."/>
            <person name="Fadrosh D."/>
            <person name="Jin S."/>
            <person name="Johri S."/>
            <person name="Kim M."/>
            <person name="Overton L."/>
            <person name="Reardon M."/>
            <person name="Tsitrin T."/>
            <person name="Vuong H."/>
            <person name="Weaver B."/>
            <person name="Ciecko A."/>
            <person name="Tallon L."/>
            <person name="Jackson J."/>
            <person name="Pai G."/>
            <person name="Aken S.V."/>
            <person name="Utterback T."/>
            <person name="Reidmuller S."/>
            <person name="Feldblyum T."/>
            <person name="Hsiao J."/>
            <person name="Zismann V."/>
            <person name="Iobst S."/>
            <person name="de Vazeille A.R."/>
            <person name="Buell C.R."/>
            <person name="Ying K."/>
            <person name="Li Y."/>
            <person name="Lu T."/>
            <person name="Huang Y."/>
            <person name="Zhao Q."/>
            <person name="Feng Q."/>
            <person name="Zhang L."/>
            <person name="Zhu J."/>
            <person name="Weng Q."/>
            <person name="Mu J."/>
            <person name="Lu Y."/>
            <person name="Fan D."/>
            <person name="Liu Y."/>
            <person name="Guan J."/>
            <person name="Zhang Y."/>
            <person name="Yu S."/>
            <person name="Liu X."/>
            <person name="Zhang Y."/>
            <person name="Hong G."/>
            <person name="Han B."/>
            <person name="Choisne N."/>
            <person name="Demange N."/>
            <person name="Orjeda G."/>
            <person name="Samain S."/>
            <person name="Cattolico L."/>
            <person name="Pelletier E."/>
            <person name="Couloux A."/>
            <person name="Segurens B."/>
            <person name="Wincker P."/>
            <person name="D'Hont A."/>
            <person name="Scarpelli C."/>
            <person name="Weissenbach J."/>
            <person name="Salanoubat M."/>
            <person name="Quetier F."/>
            <person name="Yu Y."/>
            <person name="Kim H.R."/>
            <person name="Rambo T."/>
            <person name="Currie J."/>
            <person name="Collura K."/>
            <person name="Luo M."/>
            <person name="Yang T."/>
            <person name="Ammiraju J.S.S."/>
            <person name="Engler F."/>
            <person name="Soderlund C."/>
            <person name="Wing R.A."/>
            <person name="Palmer L.E."/>
            <person name="de la Bastide M."/>
            <person name="Spiegel L."/>
            <person name="Nascimento L."/>
            <person name="Zutavern T."/>
            <person name="O'Shaughnessy A."/>
            <person name="Dike S."/>
            <person name="Dedhia N."/>
            <person name="Preston R."/>
            <person name="Balija V."/>
            <person name="McCombie W.R."/>
            <person name="Chow T."/>
            <person name="Chen H."/>
            <person name="Chung M."/>
            <person name="Chen C."/>
            <person name="Shaw J."/>
            <person name="Wu H."/>
            <person name="Hsiao K."/>
            <person name="Chao Y."/>
            <person name="Chu M."/>
            <person name="Cheng C."/>
            <person name="Hour A."/>
            <person name="Lee P."/>
            <person name="Lin S."/>
            <person name="Lin Y."/>
            <person name="Liou J."/>
            <person name="Liu S."/>
            <person name="Hsing Y."/>
            <person name="Raghuvanshi S."/>
            <person name="Mohanty A."/>
            <person name="Bharti A.K."/>
            <person name="Gaur A."/>
            <person name="Gupta V."/>
            <person name="Kumar D."/>
            <person name="Ravi V."/>
            <person name="Vij S."/>
            <person name="Kapur A."/>
            <person name="Khurana P."/>
            <person name="Khurana P."/>
            <person name="Khurana J.P."/>
            <person name="Tyagi A.K."/>
            <person name="Gaikwad K."/>
            <person name="Singh A."/>
            <person name="Dalal V."/>
            <person name="Srivastava S."/>
            <person name="Dixit A."/>
            <person name="Pal A.K."/>
            <person name="Ghazi I.A."/>
            <person name="Yadav M."/>
            <person name="Pandit A."/>
            <person name="Bhargava A."/>
            <person name="Sureshbabu K."/>
            <person name="Batra K."/>
            <person name="Sharma T.R."/>
            <person name="Mohapatra T."/>
            <person name="Singh N.K."/>
            <person name="Messing J."/>
            <person name="Nelson A.B."/>
            <person name="Fuks G."/>
            <person name="Kavchok S."/>
            <person name="Keizer G."/>
            <person name="Linton E."/>
            <person name="Llaca V."/>
            <person name="Song R."/>
            <person name="Tanyolac B."/>
            <person name="Young S."/>
            <person name="Ho-Il K."/>
            <person name="Hahn J.H."/>
            <person name="Sangsakoo G."/>
            <person name="Vanavichit A."/>
            <person name="de Mattos Luiz.A.T."/>
            <person name="Zimmer P.D."/>
            <person name="Malone G."/>
            <person name="Dellagostin O."/>
            <person name="de Oliveira A.C."/>
            <person name="Bevan M."/>
            <person name="Bancroft I."/>
            <person name="Minx P."/>
            <person name="Cordum H."/>
            <person name="Wilson R."/>
            <person name="Cheng Z."/>
            <person name="Jin W."/>
            <person name="Jiang J."/>
            <person name="Leong S.A."/>
            <person name="Iwama H."/>
            <person name="Gojobori T."/>
            <person name="Itoh T."/>
            <person name="Niimura Y."/>
            <person name="Fujii Y."/>
            <person name="Habara T."/>
            <person name="Sakai H."/>
            <person name="Sato Y."/>
            <person name="Wilson G."/>
            <person name="Kumar K."/>
            <person name="McCouch S."/>
            <person name="Juretic N."/>
            <person name="Hoen D."/>
            <person name="Wright S."/>
            <person name="Bruskiewich R."/>
            <person name="Bureau T."/>
            <person name="Miyao A."/>
            <person name="Hirochika H."/>
            <person name="Nishikawa T."/>
            <person name="Kadowaki K."/>
            <person name="Sugiura M."/>
            <person name="Burr B."/>
            <person name="Sasaki T."/>
        </authorList>
    </citation>
    <scope>NUCLEOTIDE SEQUENCE [LARGE SCALE GENOMIC DNA]</scope>
    <source>
        <strain evidence="3">cv. Nipponbare</strain>
    </source>
</reference>
<accession>A0A0P0V7N5</accession>
<dbReference type="PaxDb" id="39947-A0A0P0V7N5"/>
<gene>
    <name evidence="2" type="ordered locus">Os01g0727881</name>
    <name evidence="2" type="ORF">OSNPB_010727881</name>
</gene>
<protein>
    <submittedName>
        <fullName evidence="2">Os01g0727881 protein</fullName>
    </submittedName>
</protein>
<sequence length="94" mass="9579">MPLATYNTPPTLAPVHPSLRRSASPTTCHASASGSGGHALSSHAGERVGPAADEEDILAYHTARACMNKKPSQCSGVRGNSSMATSIMGTEASN</sequence>
<proteinExistence type="predicted"/>
<dbReference type="AlphaFoldDB" id="A0A0P0V7N5"/>
<feature type="compositionally biased region" description="Low complexity" evidence="1">
    <location>
        <begin position="29"/>
        <end position="43"/>
    </location>
</feature>
<reference evidence="2 3" key="3">
    <citation type="journal article" date="2013" name="Rice">
        <title>Improvement of the Oryza sativa Nipponbare reference genome using next generation sequence and optical map data.</title>
        <authorList>
            <person name="Kawahara Y."/>
            <person name="de la Bastide M."/>
            <person name="Hamilton J.P."/>
            <person name="Kanamori H."/>
            <person name="McCombie W.R."/>
            <person name="Ouyang S."/>
            <person name="Schwartz D.C."/>
            <person name="Tanaka T."/>
            <person name="Wu J."/>
            <person name="Zhou S."/>
            <person name="Childs K.L."/>
            <person name="Davidson R.M."/>
            <person name="Lin H."/>
            <person name="Quesada-Ocampo L."/>
            <person name="Vaillancourt B."/>
            <person name="Sakai H."/>
            <person name="Lee S.S."/>
            <person name="Kim J."/>
            <person name="Numa H."/>
            <person name="Itoh T."/>
            <person name="Buell C.R."/>
            <person name="Matsumoto T."/>
        </authorList>
    </citation>
    <scope>NUCLEOTIDE SEQUENCE [LARGE SCALE GENOMIC DNA]</scope>
    <source>
        <strain evidence="3">cv. Nipponbare</strain>
    </source>
</reference>
<evidence type="ECO:0000256" key="1">
    <source>
        <dbReference type="SAM" id="MobiDB-lite"/>
    </source>
</evidence>
<dbReference type="Proteomes" id="UP000059680">
    <property type="component" value="Chromosome 1"/>
</dbReference>
<evidence type="ECO:0000313" key="3">
    <source>
        <dbReference type="Proteomes" id="UP000059680"/>
    </source>
</evidence>
<evidence type="ECO:0000313" key="2">
    <source>
        <dbReference type="EMBL" id="BAS74142.1"/>
    </source>
</evidence>
<dbReference type="InParanoid" id="A0A0P0V7N5"/>
<feature type="compositionally biased region" description="Polar residues" evidence="1">
    <location>
        <begin position="1"/>
        <end position="10"/>
    </location>
</feature>